<dbReference type="STRING" id="89065.SAMN05216605_11654"/>
<feature type="transmembrane region" description="Helical" evidence="1">
    <location>
        <begin position="285"/>
        <end position="305"/>
    </location>
</feature>
<proteinExistence type="predicted"/>
<evidence type="ECO:0008006" key="4">
    <source>
        <dbReference type="Google" id="ProtNLM"/>
    </source>
</evidence>
<feature type="transmembrane region" description="Helical" evidence="1">
    <location>
        <begin position="137"/>
        <end position="154"/>
    </location>
</feature>
<gene>
    <name evidence="2" type="ORF">SAMN05216605_11654</name>
</gene>
<evidence type="ECO:0000313" key="3">
    <source>
        <dbReference type="Proteomes" id="UP000182894"/>
    </source>
</evidence>
<organism evidence="2 3">
    <name type="scientific">Pseudomonas abietaniphila</name>
    <dbReference type="NCBI Taxonomy" id="89065"/>
    <lineage>
        <taxon>Bacteria</taxon>
        <taxon>Pseudomonadati</taxon>
        <taxon>Pseudomonadota</taxon>
        <taxon>Gammaproteobacteria</taxon>
        <taxon>Pseudomonadales</taxon>
        <taxon>Pseudomonadaceae</taxon>
        <taxon>Pseudomonas</taxon>
    </lineage>
</organism>
<sequence>MKSFDLPRIAPALVLPLAIAVLASLFLTLATRSIWIDEAMLLKDIIALRSPAEFLKPLPYYDQAEPVLASLFFKGIMWLFHYNIEPLRLSVLALSCVLIAPMFAVFRCYRWGAVVFLLALIGHSFSMGLFLTELKHYFLEVSVSFLAIFALWQAEEHDNLYWPIVMAALLSVLGFSTLIVSGALLVYAFLRLAFRPWDERGKATMAALFASAMIVVASYAYMKYLTVYQLSNYDDYYSTSPLGSLGVLKEAILGAYGKALLVVSAVANVAVLFTHRRGFVFTLNLFFIGILMVVIVGRIVGFYPATYPRHVVWLVPFSMTLACCAVLEFTASPSRPLKALGLVLLALMTLQAGKACYNNLKGVNYEYVDNNALYEHVAQLPPTEFLVYPDAQPSLEYYTLLDPRLSKHQYVRVYDEITKPRDPNMGRVEYQDSLAELLRQRPSRDFSVLVSHVNLDKDISGRGKALEAEISRLNCTYTSYFYVYNAQLIRVHCPLDAQL</sequence>
<dbReference type="Proteomes" id="UP000182894">
    <property type="component" value="Unassembled WGS sequence"/>
</dbReference>
<feature type="transmembrane region" description="Helical" evidence="1">
    <location>
        <begin position="311"/>
        <end position="331"/>
    </location>
</feature>
<feature type="transmembrane region" description="Helical" evidence="1">
    <location>
        <begin position="12"/>
        <end position="35"/>
    </location>
</feature>
<feature type="transmembrane region" description="Helical" evidence="1">
    <location>
        <begin position="251"/>
        <end position="273"/>
    </location>
</feature>
<feature type="transmembrane region" description="Helical" evidence="1">
    <location>
        <begin position="202"/>
        <end position="222"/>
    </location>
</feature>
<name>A0A1G8MSW8_9PSED</name>
<keyword evidence="1" id="KW-1133">Transmembrane helix</keyword>
<dbReference type="OrthoDB" id="6768752at2"/>
<feature type="transmembrane region" description="Helical" evidence="1">
    <location>
        <begin position="111"/>
        <end position="130"/>
    </location>
</feature>
<dbReference type="EMBL" id="FNCO01000016">
    <property type="protein sequence ID" value="SDI71022.1"/>
    <property type="molecule type" value="Genomic_DNA"/>
</dbReference>
<reference evidence="3" key="1">
    <citation type="submission" date="2016-10" db="EMBL/GenBank/DDBJ databases">
        <authorList>
            <person name="Varghese N."/>
            <person name="Submissions S."/>
        </authorList>
    </citation>
    <scope>NUCLEOTIDE SEQUENCE [LARGE SCALE GENOMIC DNA]</scope>
    <source>
        <strain evidence="3">ATCC 700689</strain>
    </source>
</reference>
<feature type="transmembrane region" description="Helical" evidence="1">
    <location>
        <begin position="160"/>
        <end position="190"/>
    </location>
</feature>
<protein>
    <recommendedName>
        <fullName evidence="4">Glycosyltransferase RgtA/B/C/D-like domain-containing protein</fullName>
    </recommendedName>
</protein>
<dbReference type="RefSeq" id="WP_074756962.1">
    <property type="nucleotide sequence ID" value="NZ_FNCO01000016.1"/>
</dbReference>
<keyword evidence="1" id="KW-0472">Membrane</keyword>
<feature type="transmembrane region" description="Helical" evidence="1">
    <location>
        <begin position="87"/>
        <end position="105"/>
    </location>
</feature>
<keyword evidence="3" id="KW-1185">Reference proteome</keyword>
<accession>A0A1G8MSW8</accession>
<keyword evidence="1" id="KW-0812">Transmembrane</keyword>
<evidence type="ECO:0000256" key="1">
    <source>
        <dbReference type="SAM" id="Phobius"/>
    </source>
</evidence>
<evidence type="ECO:0000313" key="2">
    <source>
        <dbReference type="EMBL" id="SDI71022.1"/>
    </source>
</evidence>
<feature type="transmembrane region" description="Helical" evidence="1">
    <location>
        <begin position="63"/>
        <end position="80"/>
    </location>
</feature>
<dbReference type="AlphaFoldDB" id="A0A1G8MSW8"/>